<dbReference type="OrthoDB" id="3020126at2759"/>
<keyword evidence="2" id="KW-1185">Reference proteome</keyword>
<protein>
    <recommendedName>
        <fullName evidence="3">JmjC domain-containing protein</fullName>
    </recommendedName>
</protein>
<proteinExistence type="predicted"/>
<dbReference type="Proteomes" id="UP000054270">
    <property type="component" value="Unassembled WGS sequence"/>
</dbReference>
<dbReference type="SUPFAM" id="SSF51197">
    <property type="entry name" value="Clavaminate synthase-like"/>
    <property type="match status" value="1"/>
</dbReference>
<name>A0A0D2P0U8_HYPSF</name>
<evidence type="ECO:0008006" key="3">
    <source>
        <dbReference type="Google" id="ProtNLM"/>
    </source>
</evidence>
<sequence>MSLNPTDIQFQTERKCFLQEGKEFHYNIFYAGDIATDGQSVWCHGGSQWENTTKEVDHLGRPVQKHPIFKSKRRLEGLEWKAQTTWNTRKRKLDESKDLWSLWGSPPISRINPVKERGFDILKALLALSTPLSKIPVDDSNIIIPPNLPEYRNSPTLGHVIRDLVHPDNHNVFDFVNQYGDPDIEYPEFILNMLLSRENSEWQDTFRLYGALDIRESEAGLGSCHINAAPYSQQKESLVDSGGWSSTWTPAGAISHTHMDFYGSLQYFIHFHGKKLWLLWPSTPNNLDYFSAHHKERANNNRTLDCINHLEGLQVYYAENPEEVFILKPNTLHACVSFSMCGHTAIRVWNLEHFDDSRRMMEWGYNWIKASFYKSSGRSRFELMQEVEKVKDDAENWLTLIKRNSKHASAKGIKTTVKALLKRLSDLSSLLSVVPPNPTVS</sequence>
<gene>
    <name evidence="1" type="ORF">HYPSUDRAFT_54897</name>
</gene>
<evidence type="ECO:0000313" key="1">
    <source>
        <dbReference type="EMBL" id="KJA22336.1"/>
    </source>
</evidence>
<organism evidence="1 2">
    <name type="scientific">Hypholoma sublateritium (strain FD-334 SS-4)</name>
    <dbReference type="NCBI Taxonomy" id="945553"/>
    <lineage>
        <taxon>Eukaryota</taxon>
        <taxon>Fungi</taxon>
        <taxon>Dikarya</taxon>
        <taxon>Basidiomycota</taxon>
        <taxon>Agaricomycotina</taxon>
        <taxon>Agaricomycetes</taxon>
        <taxon>Agaricomycetidae</taxon>
        <taxon>Agaricales</taxon>
        <taxon>Agaricineae</taxon>
        <taxon>Strophariaceae</taxon>
        <taxon>Hypholoma</taxon>
    </lineage>
</organism>
<evidence type="ECO:0000313" key="2">
    <source>
        <dbReference type="Proteomes" id="UP000054270"/>
    </source>
</evidence>
<dbReference type="STRING" id="945553.A0A0D2P0U8"/>
<dbReference type="EMBL" id="KN817550">
    <property type="protein sequence ID" value="KJA22336.1"/>
    <property type="molecule type" value="Genomic_DNA"/>
</dbReference>
<dbReference type="Gene3D" id="2.60.120.650">
    <property type="entry name" value="Cupin"/>
    <property type="match status" value="1"/>
</dbReference>
<accession>A0A0D2P0U8</accession>
<dbReference type="AlphaFoldDB" id="A0A0D2P0U8"/>
<reference evidence="2" key="1">
    <citation type="submission" date="2014-04" db="EMBL/GenBank/DDBJ databases">
        <title>Evolutionary Origins and Diversification of the Mycorrhizal Mutualists.</title>
        <authorList>
            <consortium name="DOE Joint Genome Institute"/>
            <consortium name="Mycorrhizal Genomics Consortium"/>
            <person name="Kohler A."/>
            <person name="Kuo A."/>
            <person name="Nagy L.G."/>
            <person name="Floudas D."/>
            <person name="Copeland A."/>
            <person name="Barry K.W."/>
            <person name="Cichocki N."/>
            <person name="Veneault-Fourrey C."/>
            <person name="LaButti K."/>
            <person name="Lindquist E.A."/>
            <person name="Lipzen A."/>
            <person name="Lundell T."/>
            <person name="Morin E."/>
            <person name="Murat C."/>
            <person name="Riley R."/>
            <person name="Ohm R."/>
            <person name="Sun H."/>
            <person name="Tunlid A."/>
            <person name="Henrissat B."/>
            <person name="Grigoriev I.V."/>
            <person name="Hibbett D.S."/>
            <person name="Martin F."/>
        </authorList>
    </citation>
    <scope>NUCLEOTIDE SEQUENCE [LARGE SCALE GENOMIC DNA]</scope>
    <source>
        <strain evidence="2">FD-334 SS-4</strain>
    </source>
</reference>